<gene>
    <name evidence="1" type="ORF">BC659_2273</name>
</gene>
<accession>A0A4V3C4Q8</accession>
<keyword evidence="2" id="KW-1185">Reference proteome</keyword>
<dbReference type="EMBL" id="SNWP01000011">
    <property type="protein sequence ID" value="TDO26958.1"/>
    <property type="molecule type" value="Genomic_DNA"/>
</dbReference>
<sequence length="132" mass="14691">MMANTGYSGKPIWQKLGIKPTTSIMLMEAPADYIDLIGWPSTLNVVKRGKADIIHCFARSKGELVRVFPDLPDLVTEGGCIWISWYKKSAGIATDLTEDIIRDIVLPTGWVDIKVCAVSDQWSGLKIVKRKK</sequence>
<evidence type="ECO:0008006" key="3">
    <source>
        <dbReference type="Google" id="ProtNLM"/>
    </source>
</evidence>
<dbReference type="RefSeq" id="WP_133474830.1">
    <property type="nucleotide sequence ID" value="NZ_SNWP01000011.1"/>
</dbReference>
<comment type="caution">
    <text evidence="1">The sequence shown here is derived from an EMBL/GenBank/DDBJ whole genome shotgun (WGS) entry which is preliminary data.</text>
</comment>
<dbReference type="Proteomes" id="UP000295741">
    <property type="component" value="Unassembled WGS sequence"/>
</dbReference>
<reference evidence="1 2" key="1">
    <citation type="submission" date="2019-03" db="EMBL/GenBank/DDBJ databases">
        <title>Genomic Encyclopedia of Archaeal and Bacterial Type Strains, Phase II (KMG-II): from individual species to whole genera.</title>
        <authorList>
            <person name="Goeker M."/>
        </authorList>
    </citation>
    <scope>NUCLEOTIDE SEQUENCE [LARGE SCALE GENOMIC DNA]</scope>
    <source>
        <strain evidence="1 2">DSM 28323</strain>
    </source>
</reference>
<dbReference type="OrthoDB" id="9800461at2"/>
<evidence type="ECO:0000313" key="2">
    <source>
        <dbReference type="Proteomes" id="UP000295741"/>
    </source>
</evidence>
<proteinExistence type="predicted"/>
<evidence type="ECO:0000313" key="1">
    <source>
        <dbReference type="EMBL" id="TDO26958.1"/>
    </source>
</evidence>
<organism evidence="1 2">
    <name type="scientific">Sediminibacterium goheungense</name>
    <dbReference type="NCBI Taxonomy" id="1086393"/>
    <lineage>
        <taxon>Bacteria</taxon>
        <taxon>Pseudomonadati</taxon>
        <taxon>Bacteroidota</taxon>
        <taxon>Chitinophagia</taxon>
        <taxon>Chitinophagales</taxon>
        <taxon>Chitinophagaceae</taxon>
        <taxon>Sediminibacterium</taxon>
    </lineage>
</organism>
<name>A0A4V3C4Q8_9BACT</name>
<dbReference type="AlphaFoldDB" id="A0A4V3C4Q8"/>
<protein>
    <recommendedName>
        <fullName evidence="3">DUF3052 family protein</fullName>
    </recommendedName>
</protein>